<name>A0ABV8JEA9_9BACL</name>
<accession>A0ABV8JEA9</accession>
<evidence type="ECO:0000313" key="3">
    <source>
        <dbReference type="Proteomes" id="UP001595843"/>
    </source>
</evidence>
<keyword evidence="3" id="KW-1185">Reference proteome</keyword>
<dbReference type="EMBL" id="JBHSAP010000009">
    <property type="protein sequence ID" value="MFC4076743.1"/>
    <property type="molecule type" value="Genomic_DNA"/>
</dbReference>
<protein>
    <submittedName>
        <fullName evidence="2">Uncharacterized protein</fullName>
    </submittedName>
</protein>
<reference evidence="3" key="1">
    <citation type="journal article" date="2019" name="Int. J. Syst. Evol. Microbiol.">
        <title>The Global Catalogue of Microorganisms (GCM) 10K type strain sequencing project: providing services to taxonomists for standard genome sequencing and annotation.</title>
        <authorList>
            <consortium name="The Broad Institute Genomics Platform"/>
            <consortium name="The Broad Institute Genome Sequencing Center for Infectious Disease"/>
            <person name="Wu L."/>
            <person name="Ma J."/>
        </authorList>
    </citation>
    <scope>NUCLEOTIDE SEQUENCE [LARGE SCALE GENOMIC DNA]</scope>
    <source>
        <strain evidence="3">IBRC-M 10813</strain>
    </source>
</reference>
<dbReference type="RefSeq" id="WP_380703957.1">
    <property type="nucleotide sequence ID" value="NZ_JBHSAP010000009.1"/>
</dbReference>
<gene>
    <name evidence="2" type="ORF">ACFOUO_07965</name>
</gene>
<evidence type="ECO:0000313" key="2">
    <source>
        <dbReference type="EMBL" id="MFC4076743.1"/>
    </source>
</evidence>
<proteinExistence type="predicted"/>
<sequence>MSKQSGRNQIKLKRLIRDMIREELIRIREEETSPKPAKKTTSTVEIQHSIPPSPPKIATSPRAVFGSPQPAPDRPLNQRYPQEKERPFQPDFAFETPPYLPQR</sequence>
<evidence type="ECO:0000256" key="1">
    <source>
        <dbReference type="SAM" id="MobiDB-lite"/>
    </source>
</evidence>
<organism evidence="2 3">
    <name type="scientific">Salinithrix halophila</name>
    <dbReference type="NCBI Taxonomy" id="1485204"/>
    <lineage>
        <taxon>Bacteria</taxon>
        <taxon>Bacillati</taxon>
        <taxon>Bacillota</taxon>
        <taxon>Bacilli</taxon>
        <taxon>Bacillales</taxon>
        <taxon>Thermoactinomycetaceae</taxon>
        <taxon>Salinithrix</taxon>
    </lineage>
</organism>
<dbReference type="Proteomes" id="UP001595843">
    <property type="component" value="Unassembled WGS sequence"/>
</dbReference>
<comment type="caution">
    <text evidence="2">The sequence shown here is derived from an EMBL/GenBank/DDBJ whole genome shotgun (WGS) entry which is preliminary data.</text>
</comment>
<feature type="region of interest" description="Disordered" evidence="1">
    <location>
        <begin position="27"/>
        <end position="103"/>
    </location>
</feature>